<dbReference type="Gene3D" id="1.20.1290.10">
    <property type="entry name" value="AhpD-like"/>
    <property type="match status" value="1"/>
</dbReference>
<dbReference type="PANTHER" id="PTHR34846">
    <property type="entry name" value="4-CARBOXYMUCONOLACTONE DECARBOXYLASE FAMILY PROTEIN (AFU_ORTHOLOGUE AFUA_6G11590)"/>
    <property type="match status" value="1"/>
</dbReference>
<evidence type="ECO:0000313" key="2">
    <source>
        <dbReference type="EMBL" id="MBM7060601.1"/>
    </source>
</evidence>
<gene>
    <name evidence="2" type="ORF">JQX08_07755</name>
</gene>
<dbReference type="NCBIfam" id="TIGR00778">
    <property type="entry name" value="ahpD_dom"/>
    <property type="match status" value="1"/>
</dbReference>
<sequence length="146" mass="16379">MSTRLRYAEAAPHAFKAMLGLEKALGESSLEKSLHELVKIRASQLNGCAYCIDLHTADALKLGETPRRIFALNAWEETPFFTERERAALLWTETLTLVAERHAPEAIYREVAAQFNERELAELTFAIAAINAWNRFGVGFAMQPGK</sequence>
<proteinExistence type="predicted"/>
<evidence type="ECO:0000259" key="1">
    <source>
        <dbReference type="Pfam" id="PF02627"/>
    </source>
</evidence>
<evidence type="ECO:0000313" key="3">
    <source>
        <dbReference type="Proteomes" id="UP000717995"/>
    </source>
</evidence>
<protein>
    <submittedName>
        <fullName evidence="2">Carboxymuconolactone decarboxylase family protein</fullName>
    </submittedName>
</protein>
<accession>A0ABS2IBW5</accession>
<feature type="domain" description="Carboxymuconolactone decarboxylase-like" evidence="1">
    <location>
        <begin position="12"/>
        <end position="93"/>
    </location>
</feature>
<keyword evidence="3" id="KW-1185">Reference proteome</keyword>
<dbReference type="Proteomes" id="UP000717995">
    <property type="component" value="Unassembled WGS sequence"/>
</dbReference>
<dbReference type="Pfam" id="PF02627">
    <property type="entry name" value="CMD"/>
    <property type="match status" value="1"/>
</dbReference>
<dbReference type="InterPro" id="IPR029032">
    <property type="entry name" value="AhpD-like"/>
</dbReference>
<dbReference type="InterPro" id="IPR004675">
    <property type="entry name" value="AhpD_core"/>
</dbReference>
<name>A0ABS2IBW5_9GAMM</name>
<dbReference type="EMBL" id="JAFEUP010000002">
    <property type="protein sequence ID" value="MBM7060601.1"/>
    <property type="molecule type" value="Genomic_DNA"/>
</dbReference>
<reference evidence="2 3" key="1">
    <citation type="submission" date="2021-02" db="EMBL/GenBank/DDBJ databases">
        <authorList>
            <person name="Lee D.-H."/>
        </authorList>
    </citation>
    <scope>NUCLEOTIDE SEQUENCE [LARGE SCALE GENOMIC DNA]</scope>
    <source>
        <strain evidence="2 3">UL073</strain>
    </source>
</reference>
<dbReference type="PANTHER" id="PTHR34846:SF10">
    <property type="entry name" value="CYTOPLASMIC PROTEIN"/>
    <property type="match status" value="1"/>
</dbReference>
<dbReference type="SUPFAM" id="SSF69118">
    <property type="entry name" value="AhpD-like"/>
    <property type="match status" value="1"/>
</dbReference>
<dbReference type="RefSeq" id="WP_204915717.1">
    <property type="nucleotide sequence ID" value="NZ_JAFEUP010000002.1"/>
</dbReference>
<dbReference type="InterPro" id="IPR003779">
    <property type="entry name" value="CMD-like"/>
</dbReference>
<organism evidence="2 3">
    <name type="scientific">Zestomonas insulae</name>
    <dbReference type="NCBI Taxonomy" id="2809017"/>
    <lineage>
        <taxon>Bacteria</taxon>
        <taxon>Pseudomonadati</taxon>
        <taxon>Pseudomonadota</taxon>
        <taxon>Gammaproteobacteria</taxon>
        <taxon>Pseudomonadales</taxon>
        <taxon>Pseudomonadaceae</taxon>
        <taxon>Zestomonas</taxon>
    </lineage>
</organism>
<comment type="caution">
    <text evidence="2">The sequence shown here is derived from an EMBL/GenBank/DDBJ whole genome shotgun (WGS) entry which is preliminary data.</text>
</comment>